<comment type="caution">
    <text evidence="2">The sequence shown here is derived from an EMBL/GenBank/DDBJ whole genome shotgun (WGS) entry which is preliminary data.</text>
</comment>
<evidence type="ECO:0000259" key="1">
    <source>
        <dbReference type="Pfam" id="PF16669"/>
    </source>
</evidence>
<dbReference type="PANTHER" id="PTHR26312">
    <property type="entry name" value="TETRATRICOPEPTIDE REPEAT PROTEIN 5"/>
    <property type="match status" value="1"/>
</dbReference>
<sequence length="420" mass="47533">MESLDEEDPLKTAAMALEELYLVRDTFFSSDPLVKKTRLDHGASQVLASLDSIPYEHRRPASRRAQFEYLRGKALDVGSEYCKEAEDHLSKAVKLDPSLSDAWSCLGNCFWKKEDLMAAKNCFNLVLKKAPNKKILRQLSMLERRIAKGSSNEAEAVEESIKHAKDAVSLDVKDGQSWYTLGNAYLMSFFVTGTWDQNKLRRSLKAYQNAEKDELANSNPDLYFNCATVNRYLEDYERALKGFQAAALRDPGLHADEEVEKLVKLLAKLEDAMVNKGRLKAKKLASLVSTLHLENAPDKLKQMNVMVLQEGLNKGIVVLCKAVLSIRHDNPVPLFYLLVDSEGSYFVLSIYALREGVIKEGDSITLFEPLFRHFEVFWDNKVYKFSSVRVDFPQQIHVNCKPTSSQNAVFSTIQADHVPP</sequence>
<dbReference type="SUPFAM" id="SSF48452">
    <property type="entry name" value="TPR-like"/>
    <property type="match status" value="1"/>
</dbReference>
<dbReference type="AlphaFoldDB" id="A0A9D4Z552"/>
<dbReference type="EMBL" id="JABFUD020000021">
    <property type="protein sequence ID" value="KAI5062813.1"/>
    <property type="molecule type" value="Genomic_DNA"/>
</dbReference>
<organism evidence="2 3">
    <name type="scientific">Adiantum capillus-veneris</name>
    <name type="common">Maidenhair fern</name>
    <dbReference type="NCBI Taxonomy" id="13818"/>
    <lineage>
        <taxon>Eukaryota</taxon>
        <taxon>Viridiplantae</taxon>
        <taxon>Streptophyta</taxon>
        <taxon>Embryophyta</taxon>
        <taxon>Tracheophyta</taxon>
        <taxon>Polypodiopsida</taxon>
        <taxon>Polypodiidae</taxon>
        <taxon>Polypodiales</taxon>
        <taxon>Pteridineae</taxon>
        <taxon>Pteridaceae</taxon>
        <taxon>Vittarioideae</taxon>
        <taxon>Adiantum</taxon>
    </lineage>
</organism>
<dbReference type="Pfam" id="PF16669">
    <property type="entry name" value="TTC5_OB"/>
    <property type="match status" value="1"/>
</dbReference>
<dbReference type="InterPro" id="IPR011990">
    <property type="entry name" value="TPR-like_helical_dom_sf"/>
</dbReference>
<accession>A0A9D4Z552</accession>
<dbReference type="InterPro" id="IPR019734">
    <property type="entry name" value="TPR_rpt"/>
</dbReference>
<keyword evidence="3" id="KW-1185">Reference proteome</keyword>
<dbReference type="Proteomes" id="UP000886520">
    <property type="component" value="Chromosome 21"/>
</dbReference>
<proteinExistence type="predicted"/>
<dbReference type="Gene3D" id="1.25.40.10">
    <property type="entry name" value="Tetratricopeptide repeat domain"/>
    <property type="match status" value="1"/>
</dbReference>
<dbReference type="Gene3D" id="2.40.50.550">
    <property type="match status" value="1"/>
</dbReference>
<dbReference type="SMART" id="SM00028">
    <property type="entry name" value="TPR"/>
    <property type="match status" value="3"/>
</dbReference>
<evidence type="ECO:0000313" key="2">
    <source>
        <dbReference type="EMBL" id="KAI5062813.1"/>
    </source>
</evidence>
<name>A0A9D4Z552_ADICA</name>
<dbReference type="PANTHER" id="PTHR26312:SF194">
    <property type="entry name" value="OS01G0506200 PROTEIN"/>
    <property type="match status" value="1"/>
</dbReference>
<gene>
    <name evidence="2" type="ORF">GOP47_0021360</name>
</gene>
<dbReference type="InterPro" id="IPR032076">
    <property type="entry name" value="TTC5_OB"/>
</dbReference>
<protein>
    <recommendedName>
        <fullName evidence="1">Tetratricopeptide repeat protein 5 OB fold domain-containing protein</fullName>
    </recommendedName>
</protein>
<feature type="domain" description="Tetratricopeptide repeat protein 5 OB fold" evidence="1">
    <location>
        <begin position="299"/>
        <end position="409"/>
    </location>
</feature>
<dbReference type="InterPro" id="IPR038645">
    <property type="entry name" value="TTC5_OB_sf"/>
</dbReference>
<evidence type="ECO:0000313" key="3">
    <source>
        <dbReference type="Proteomes" id="UP000886520"/>
    </source>
</evidence>
<dbReference type="OrthoDB" id="423589at2759"/>
<reference evidence="2" key="1">
    <citation type="submission" date="2021-01" db="EMBL/GenBank/DDBJ databases">
        <title>Adiantum capillus-veneris genome.</title>
        <authorList>
            <person name="Fang Y."/>
            <person name="Liao Q."/>
        </authorList>
    </citation>
    <scope>NUCLEOTIDE SEQUENCE</scope>
    <source>
        <strain evidence="2">H3</strain>
        <tissue evidence="2">Leaf</tissue>
    </source>
</reference>